<evidence type="ECO:0000256" key="1">
    <source>
        <dbReference type="SAM" id="Phobius"/>
    </source>
</evidence>
<dbReference type="EMBL" id="MN740745">
    <property type="protein sequence ID" value="QHU09751.1"/>
    <property type="molecule type" value="Genomic_DNA"/>
</dbReference>
<keyword evidence="1" id="KW-0472">Membrane</keyword>
<proteinExistence type="predicted"/>
<keyword evidence="1" id="KW-0812">Transmembrane</keyword>
<feature type="transmembrane region" description="Helical" evidence="1">
    <location>
        <begin position="35"/>
        <end position="55"/>
    </location>
</feature>
<accession>A0A6C0JXU2</accession>
<sequence length="60" mass="6960">MSTWGWIFLLAFLGQIGWLIKDLIVNKGTPRNGTFGWVMHGVGLTLWGSLFLWCFRYRPT</sequence>
<reference evidence="2" key="1">
    <citation type="journal article" date="2020" name="Nature">
        <title>Giant virus diversity and host interactions through global metagenomics.</title>
        <authorList>
            <person name="Schulz F."/>
            <person name="Roux S."/>
            <person name="Paez-Espino D."/>
            <person name="Jungbluth S."/>
            <person name="Walsh D.A."/>
            <person name="Denef V.J."/>
            <person name="McMahon K.D."/>
            <person name="Konstantinidis K.T."/>
            <person name="Eloe-Fadrosh E.A."/>
            <person name="Kyrpides N.C."/>
            <person name="Woyke T."/>
        </authorList>
    </citation>
    <scope>NUCLEOTIDE SEQUENCE</scope>
    <source>
        <strain evidence="2">GVMAG-S-1101164-164</strain>
    </source>
</reference>
<evidence type="ECO:0000313" key="2">
    <source>
        <dbReference type="EMBL" id="QHU09751.1"/>
    </source>
</evidence>
<protein>
    <submittedName>
        <fullName evidence="2">Uncharacterized protein</fullName>
    </submittedName>
</protein>
<name>A0A6C0JXU2_9ZZZZ</name>
<keyword evidence="1" id="KW-1133">Transmembrane helix</keyword>
<dbReference type="AlphaFoldDB" id="A0A6C0JXU2"/>
<organism evidence="2">
    <name type="scientific">viral metagenome</name>
    <dbReference type="NCBI Taxonomy" id="1070528"/>
    <lineage>
        <taxon>unclassified sequences</taxon>
        <taxon>metagenomes</taxon>
        <taxon>organismal metagenomes</taxon>
    </lineage>
</organism>